<dbReference type="CDD" id="cd06222">
    <property type="entry name" value="RNase_H_like"/>
    <property type="match status" value="1"/>
</dbReference>
<dbReference type="InterPro" id="IPR044730">
    <property type="entry name" value="RNase_H-like_dom_plant"/>
</dbReference>
<proteinExistence type="predicted"/>
<dbReference type="SUPFAM" id="SSF53098">
    <property type="entry name" value="Ribonuclease H-like"/>
    <property type="match status" value="1"/>
</dbReference>
<dbReference type="InterPro" id="IPR052929">
    <property type="entry name" value="RNase_H-like_EbsB-rel"/>
</dbReference>
<keyword evidence="3" id="KW-1185">Reference proteome</keyword>
<dbReference type="GO" id="GO:0005524">
    <property type="term" value="F:ATP binding"/>
    <property type="evidence" value="ECO:0007669"/>
    <property type="project" value="UniProtKB-KW"/>
</dbReference>
<feature type="domain" description="RNase H type-1" evidence="1">
    <location>
        <begin position="58"/>
        <end position="163"/>
    </location>
</feature>
<accession>A0A7J8SQG0</accession>
<evidence type="ECO:0000259" key="1">
    <source>
        <dbReference type="Pfam" id="PF13456"/>
    </source>
</evidence>
<evidence type="ECO:0000313" key="2">
    <source>
        <dbReference type="EMBL" id="MBA0628289.1"/>
    </source>
</evidence>
<dbReference type="GO" id="GO:0006418">
    <property type="term" value="P:tRNA aminoacylation for protein translation"/>
    <property type="evidence" value="ECO:0007669"/>
    <property type="project" value="InterPro"/>
</dbReference>
<protein>
    <recommendedName>
        <fullName evidence="1">RNase H type-1 domain-containing protein</fullName>
    </recommendedName>
</protein>
<dbReference type="EMBL" id="JABFAC010000011">
    <property type="protein sequence ID" value="MBA0628289.1"/>
    <property type="molecule type" value="Genomic_DNA"/>
</dbReference>
<dbReference type="PANTHER" id="PTHR47074:SF61">
    <property type="entry name" value="RNASE H TYPE-1 DOMAIN-CONTAINING PROTEIN"/>
    <property type="match status" value="1"/>
</dbReference>
<dbReference type="InterPro" id="IPR012337">
    <property type="entry name" value="RNaseH-like_sf"/>
</dbReference>
<sequence length="194" mass="21802">MVSVCSSVTLYGSYGTSEINWYTREKNTTGRDLAQNIQRHLAEYEAFDSRTFRSATCLVGWDLKGNLMVLKTVIHRNVPSPFAGEAYACLEGTKLGSSLRIQSVRLMGDSKTVIKKCQATSTDKSVIGAIIRDIQKKKADFQELIFQYIHRSENSYAHRLAKIALEKEEDTYLKGKELEGHAFASVGTWPKEPD</sequence>
<dbReference type="Gene3D" id="3.30.420.10">
    <property type="entry name" value="Ribonuclease H-like superfamily/Ribonuclease H"/>
    <property type="match status" value="1"/>
</dbReference>
<reference evidence="2 3" key="1">
    <citation type="journal article" date="2019" name="Genome Biol. Evol.">
        <title>Insights into the evolution of the New World diploid cottons (Gossypium, subgenus Houzingenia) based on genome sequencing.</title>
        <authorList>
            <person name="Grover C.E."/>
            <person name="Arick M.A. 2nd"/>
            <person name="Thrash A."/>
            <person name="Conover J.L."/>
            <person name="Sanders W.S."/>
            <person name="Peterson D.G."/>
            <person name="Frelichowski J.E."/>
            <person name="Scheffler J.A."/>
            <person name="Scheffler B.E."/>
            <person name="Wendel J.F."/>
        </authorList>
    </citation>
    <scope>NUCLEOTIDE SEQUENCE [LARGE SCALE GENOMIC DNA]</scope>
    <source>
        <strain evidence="2">27</strain>
        <tissue evidence="2">Leaf</tissue>
    </source>
</reference>
<dbReference type="AlphaFoldDB" id="A0A7J8SQG0"/>
<name>A0A7J8SQG0_GOSDV</name>
<organism evidence="2 3">
    <name type="scientific">Gossypium davidsonii</name>
    <name type="common">Davidson's cotton</name>
    <name type="synonym">Gossypium klotzschianum subsp. davidsonii</name>
    <dbReference type="NCBI Taxonomy" id="34287"/>
    <lineage>
        <taxon>Eukaryota</taxon>
        <taxon>Viridiplantae</taxon>
        <taxon>Streptophyta</taxon>
        <taxon>Embryophyta</taxon>
        <taxon>Tracheophyta</taxon>
        <taxon>Spermatophyta</taxon>
        <taxon>Magnoliopsida</taxon>
        <taxon>eudicotyledons</taxon>
        <taxon>Gunneridae</taxon>
        <taxon>Pentapetalae</taxon>
        <taxon>rosids</taxon>
        <taxon>malvids</taxon>
        <taxon>Malvales</taxon>
        <taxon>Malvaceae</taxon>
        <taxon>Malvoideae</taxon>
        <taxon>Gossypium</taxon>
    </lineage>
</organism>
<dbReference type="GO" id="GO:0004523">
    <property type="term" value="F:RNA-DNA hybrid ribonuclease activity"/>
    <property type="evidence" value="ECO:0007669"/>
    <property type="project" value="InterPro"/>
</dbReference>
<comment type="caution">
    <text evidence="2">The sequence shown here is derived from an EMBL/GenBank/DDBJ whole genome shotgun (WGS) entry which is preliminary data.</text>
</comment>
<dbReference type="GO" id="GO:0004812">
    <property type="term" value="F:aminoacyl-tRNA ligase activity"/>
    <property type="evidence" value="ECO:0007669"/>
    <property type="project" value="UniProtKB-KW"/>
</dbReference>
<dbReference type="InterPro" id="IPR036397">
    <property type="entry name" value="RNaseH_sf"/>
</dbReference>
<gene>
    <name evidence="2" type="ORF">Godav_023047</name>
</gene>
<dbReference type="InterPro" id="IPR002156">
    <property type="entry name" value="RNaseH_domain"/>
</dbReference>
<dbReference type="GO" id="GO:0003676">
    <property type="term" value="F:nucleic acid binding"/>
    <property type="evidence" value="ECO:0007669"/>
    <property type="project" value="InterPro"/>
</dbReference>
<dbReference type="PANTHER" id="PTHR47074">
    <property type="entry name" value="BNAC02G40300D PROTEIN"/>
    <property type="match status" value="1"/>
</dbReference>
<evidence type="ECO:0000313" key="3">
    <source>
        <dbReference type="Proteomes" id="UP000593561"/>
    </source>
</evidence>
<dbReference type="Pfam" id="PF13456">
    <property type="entry name" value="RVT_3"/>
    <property type="match status" value="1"/>
</dbReference>
<dbReference type="Proteomes" id="UP000593561">
    <property type="component" value="Unassembled WGS sequence"/>
</dbReference>